<dbReference type="SUPFAM" id="SSF101874">
    <property type="entry name" value="YceI-like"/>
    <property type="match status" value="1"/>
</dbReference>
<dbReference type="PANTHER" id="PTHR34406:SF1">
    <property type="entry name" value="PROTEIN YCEI"/>
    <property type="match status" value="1"/>
</dbReference>
<dbReference type="Proteomes" id="UP000184074">
    <property type="component" value="Unassembled WGS sequence"/>
</dbReference>
<dbReference type="Gene3D" id="2.40.128.110">
    <property type="entry name" value="Lipid/polyisoprenoid-binding, YceI-like"/>
    <property type="match status" value="1"/>
</dbReference>
<dbReference type="EMBL" id="FQXB01000001">
    <property type="protein sequence ID" value="SHG73096.1"/>
    <property type="molecule type" value="Genomic_DNA"/>
</dbReference>
<dbReference type="SMART" id="SM00867">
    <property type="entry name" value="YceI"/>
    <property type="match status" value="1"/>
</dbReference>
<feature type="domain" description="Lipid/polyisoprenoid-binding YceI-like" evidence="2">
    <location>
        <begin position="23"/>
        <end position="185"/>
    </location>
</feature>
<dbReference type="OrthoDB" id="9811006at2"/>
<accession>A0A1M5M737</accession>
<evidence type="ECO:0000259" key="2">
    <source>
        <dbReference type="SMART" id="SM00867"/>
    </source>
</evidence>
<organism evidence="3 4">
    <name type="scientific">Cognatiyoonia sediminum</name>
    <dbReference type="NCBI Taxonomy" id="1508389"/>
    <lineage>
        <taxon>Bacteria</taxon>
        <taxon>Pseudomonadati</taxon>
        <taxon>Pseudomonadota</taxon>
        <taxon>Alphaproteobacteria</taxon>
        <taxon>Rhodobacterales</taxon>
        <taxon>Paracoccaceae</taxon>
        <taxon>Cognatiyoonia</taxon>
    </lineage>
</organism>
<proteinExistence type="predicted"/>
<dbReference type="InterPro" id="IPR036761">
    <property type="entry name" value="TTHA0802/YceI-like_sf"/>
</dbReference>
<name>A0A1M5M737_9RHOB</name>
<gene>
    <name evidence="3" type="ORF">SAMN05444003_0673</name>
</gene>
<sequence length="187" mass="19979">MNKISSLCFLTLFATQVAAAPQSYDLNLSESRIDFTYDLQGSEFAGEIPISNADVALDFQDLSNSDISVTFNVSGVSTGFGPLTEAIKSESVLATGQFPTATFRSGSIVQNGTKAQLNGQLTLRGTTQPVTLNAEIFRQRGSEVGDLSELIVLITGSFDRHAFGASGYSGLVDPEIELRVVTTLDRN</sequence>
<evidence type="ECO:0000256" key="1">
    <source>
        <dbReference type="SAM" id="SignalP"/>
    </source>
</evidence>
<dbReference type="Pfam" id="PF04264">
    <property type="entry name" value="YceI"/>
    <property type="match status" value="1"/>
</dbReference>
<keyword evidence="1" id="KW-0732">Signal</keyword>
<dbReference type="STRING" id="1508389.SAMN05444003_0673"/>
<dbReference type="InterPro" id="IPR007372">
    <property type="entry name" value="Lipid/polyisoprenoid-bd_YceI"/>
</dbReference>
<protein>
    <submittedName>
        <fullName evidence="3">Polyisoprenoid-binding protein YceI</fullName>
    </submittedName>
</protein>
<evidence type="ECO:0000313" key="3">
    <source>
        <dbReference type="EMBL" id="SHG73096.1"/>
    </source>
</evidence>
<dbReference type="PANTHER" id="PTHR34406">
    <property type="entry name" value="PROTEIN YCEI"/>
    <property type="match status" value="1"/>
</dbReference>
<dbReference type="AlphaFoldDB" id="A0A1M5M737"/>
<evidence type="ECO:0000313" key="4">
    <source>
        <dbReference type="Proteomes" id="UP000184074"/>
    </source>
</evidence>
<dbReference type="RefSeq" id="WP_072899273.1">
    <property type="nucleotide sequence ID" value="NZ_FQXB01000001.1"/>
</dbReference>
<reference evidence="3 4" key="1">
    <citation type="submission" date="2016-11" db="EMBL/GenBank/DDBJ databases">
        <authorList>
            <person name="Jaros S."/>
            <person name="Januszkiewicz K."/>
            <person name="Wedrychowicz H."/>
        </authorList>
    </citation>
    <scope>NUCLEOTIDE SEQUENCE [LARGE SCALE GENOMIC DNA]</scope>
    <source>
        <strain evidence="3 4">DSM 28715</strain>
    </source>
</reference>
<keyword evidence="4" id="KW-1185">Reference proteome</keyword>
<feature type="signal peptide" evidence="1">
    <location>
        <begin position="1"/>
        <end position="19"/>
    </location>
</feature>
<feature type="chain" id="PRO_5012002446" evidence="1">
    <location>
        <begin position="20"/>
        <end position="187"/>
    </location>
</feature>